<comment type="caution">
    <text evidence="1">The sequence shown here is derived from an EMBL/GenBank/DDBJ whole genome shotgun (WGS) entry which is preliminary data.</text>
</comment>
<evidence type="ECO:0000313" key="2">
    <source>
        <dbReference type="Proteomes" id="UP000234881"/>
    </source>
</evidence>
<name>A0A2N5XSQ2_9HYPH</name>
<dbReference type="Pfam" id="PF11011">
    <property type="entry name" value="DUF2849"/>
    <property type="match status" value="1"/>
</dbReference>
<dbReference type="OrthoDB" id="9815695at2"/>
<dbReference type="InterPro" id="IPR021270">
    <property type="entry name" value="DUF2849"/>
</dbReference>
<organism evidence="1 2">
    <name type="scientific">Cohaesibacter celericrescens</name>
    <dbReference type="NCBI Taxonomy" id="2067669"/>
    <lineage>
        <taxon>Bacteria</taxon>
        <taxon>Pseudomonadati</taxon>
        <taxon>Pseudomonadota</taxon>
        <taxon>Alphaproteobacteria</taxon>
        <taxon>Hyphomicrobiales</taxon>
        <taxon>Cohaesibacteraceae</taxon>
    </lineage>
</organism>
<evidence type="ECO:0000313" key="1">
    <source>
        <dbReference type="EMBL" id="PLW77551.1"/>
    </source>
</evidence>
<keyword evidence="2" id="KW-1185">Reference proteome</keyword>
<accession>A0A2N5XSQ2</accession>
<proteinExistence type="predicted"/>
<reference evidence="1 2" key="1">
    <citation type="submission" date="2018-01" db="EMBL/GenBank/DDBJ databases">
        <title>The draft genome sequence of Cohaesibacter sp. H1304.</title>
        <authorList>
            <person name="Wang N.-N."/>
            <person name="Du Z.-J."/>
        </authorList>
    </citation>
    <scope>NUCLEOTIDE SEQUENCE [LARGE SCALE GENOMIC DNA]</scope>
    <source>
        <strain evidence="1 2">H1304</strain>
    </source>
</reference>
<dbReference type="RefSeq" id="WP_101533568.1">
    <property type="nucleotide sequence ID" value="NZ_JBFHIU010000015.1"/>
</dbReference>
<dbReference type="Proteomes" id="UP000234881">
    <property type="component" value="Unassembled WGS sequence"/>
</dbReference>
<sequence>MFVVTGNRLLDGIVVYLASGHAWVEDLKLSHCFESQEEAQAALDVQIDMVVSLEVIPVAKDDLGDVVASGLRERIRAEGPTINPFASIDLVRRFDVVAK</sequence>
<dbReference type="AlphaFoldDB" id="A0A2N5XSQ2"/>
<protein>
    <submittedName>
        <fullName evidence="1">DUF2849 domain-containing protein</fullName>
    </submittedName>
</protein>
<gene>
    <name evidence="1" type="ORF">C0081_09565</name>
</gene>
<dbReference type="EMBL" id="PKUQ01000016">
    <property type="protein sequence ID" value="PLW77551.1"/>
    <property type="molecule type" value="Genomic_DNA"/>
</dbReference>